<accession>A0A078A9N5</accession>
<evidence type="ECO:0008006" key="3">
    <source>
        <dbReference type="Google" id="ProtNLM"/>
    </source>
</evidence>
<dbReference type="SUPFAM" id="SSF55961">
    <property type="entry name" value="Bet v1-like"/>
    <property type="match status" value="1"/>
</dbReference>
<dbReference type="AlphaFoldDB" id="A0A078A9N5"/>
<dbReference type="Gene3D" id="3.30.530.20">
    <property type="match status" value="1"/>
</dbReference>
<name>A0A078A9N5_STYLE</name>
<organism evidence="1 2">
    <name type="scientific">Stylonychia lemnae</name>
    <name type="common">Ciliate</name>
    <dbReference type="NCBI Taxonomy" id="5949"/>
    <lineage>
        <taxon>Eukaryota</taxon>
        <taxon>Sar</taxon>
        <taxon>Alveolata</taxon>
        <taxon>Ciliophora</taxon>
        <taxon>Intramacronucleata</taxon>
        <taxon>Spirotrichea</taxon>
        <taxon>Stichotrichia</taxon>
        <taxon>Sporadotrichida</taxon>
        <taxon>Oxytrichidae</taxon>
        <taxon>Stylonychinae</taxon>
        <taxon>Stylonychia</taxon>
    </lineage>
</organism>
<dbReference type="InParanoid" id="A0A078A9N5"/>
<dbReference type="EMBL" id="CCKQ01007233">
    <property type="protein sequence ID" value="CDW78591.1"/>
    <property type="molecule type" value="Genomic_DNA"/>
</dbReference>
<protein>
    <recommendedName>
        <fullName evidence="3">START domain-containing protein</fullName>
    </recommendedName>
</protein>
<dbReference type="OMA" id="YLFVMLR"/>
<gene>
    <name evidence="1" type="primary">Contig12406.g621</name>
    <name evidence="1" type="ORF">STYLEM_7571</name>
</gene>
<evidence type="ECO:0000313" key="2">
    <source>
        <dbReference type="Proteomes" id="UP000039865"/>
    </source>
</evidence>
<dbReference type="InterPro" id="IPR023393">
    <property type="entry name" value="START-like_dom_sf"/>
</dbReference>
<sequence>MERSQQSIEVGAINTNDKETPVQFDKLVEQFKAQFYKDEYEIGEALLDHFENLLPFQKVLDREQNPIGSDNDEVKAFLESEEVKCIREDRELFHYFFEQIQPETPWTSYYDEPTRKIKYKYEDGLRLVSCLSEAVINSPLINVLSLFGEIDMFKDWFPNVTECKIVNQVTNYRGLFKCKQTMPWPVWPRDMIFKGTGMFDRKTKSCLLVVKSIDEDVPYFGVPAPKTEQGHVRLDIKRGYHYFQKISDTQTRYIALFNSDPKLTFMPNWFMNFMMTKVCYQMLEIIEKKSKQVPTNEYNQRILKRSDLYGKIQKYLDEIDEKEEAPLSVEDVQQNK</sequence>
<dbReference type="Proteomes" id="UP000039865">
    <property type="component" value="Unassembled WGS sequence"/>
</dbReference>
<dbReference type="PANTHER" id="PTHR34560">
    <property type="entry name" value="POLYKETIDE CYCLASE/DEHYDRASE/LIPID TRANSPORT SUPERFAMILY PROTEIN"/>
    <property type="match status" value="1"/>
</dbReference>
<keyword evidence="2" id="KW-1185">Reference proteome</keyword>
<reference evidence="1 2" key="1">
    <citation type="submission" date="2014-06" db="EMBL/GenBank/DDBJ databases">
        <authorList>
            <person name="Swart Estienne"/>
        </authorList>
    </citation>
    <scope>NUCLEOTIDE SEQUENCE [LARGE SCALE GENOMIC DNA]</scope>
    <source>
        <strain evidence="1 2">130c</strain>
    </source>
</reference>
<dbReference type="OrthoDB" id="283021at2759"/>
<proteinExistence type="predicted"/>
<evidence type="ECO:0000313" key="1">
    <source>
        <dbReference type="EMBL" id="CDW78591.1"/>
    </source>
</evidence>
<dbReference type="PANTHER" id="PTHR34560:SF1">
    <property type="entry name" value="START DOMAIN-CONTAINING PROTEIN"/>
    <property type="match status" value="1"/>
</dbReference>